<dbReference type="InterPro" id="IPR000297">
    <property type="entry name" value="PPIase_PpiC"/>
</dbReference>
<dbReference type="Pfam" id="PF13624">
    <property type="entry name" value="SurA_N_3"/>
    <property type="match status" value="1"/>
</dbReference>
<dbReference type="GO" id="GO:0005886">
    <property type="term" value="C:plasma membrane"/>
    <property type="evidence" value="ECO:0007669"/>
    <property type="project" value="UniProtKB-SubCell"/>
</dbReference>
<sequence>MLDTLRRGASGWVAKLLMGLLVFSFGIWGIADIFRGYSSDVVAQVGSTDINLKQFEREFENQTKAMSQRAGQPLTREQARAYGVPQASLTRLIALAALDSGAKNLGLAASDETVAKDIAADPNLQGSFGKFDRAAFEMALQRVGLTEKAFIADRRAYIERAQLSDVLMNGVDAPSTLLDAISTFQQETRVVSYIILPPSTVGDIKDPDEKTLEAYHKKAAIHFTQPETRDFTIMTLEPSDLAPSITISDEDLAKAYEQRRSEFDIPEKRTIDQIPFATKEAATAADARLRKGETLDKIVSEIGLTPADVALGIVTRDQMVSPAVADAAFALKVGEYSEPVQGPLGTVILHVTAIEPGKASKFDEVKDKLRKEIANEKASSQVYDVQNGIEDARAGGASFEDIAAKNGLKTVKFTGVTERGLTADGAKVAGLPEFKDLLTTVFKSEQGDQVPPGDTGNGGYYWVRVDGVKASEVKPLDKVRADVIKLWKTEKRKADLDVLAQTLVERGNKGESFDKLAATVGRTPLNSPDIKRFSESDTFSRIAVTRIFAAPQGGFAYGPVGLGDSLIVMQVKSISDPKPDRQSADYKKLHDDVRDALQTDMITTYVAALEKDLGVEVNSKLLERTLASDSAQ</sequence>
<comment type="similarity">
    <text evidence="11">Belongs to the PpiD chaperone family.</text>
</comment>
<keyword evidence="18" id="KW-1185">Reference proteome</keyword>
<dbReference type="InterPro" id="IPR052029">
    <property type="entry name" value="PpiD_chaperone"/>
</dbReference>
<feature type="transmembrane region" description="Helical" evidence="15">
    <location>
        <begin position="12"/>
        <end position="31"/>
    </location>
</feature>
<evidence type="ECO:0000256" key="8">
    <source>
        <dbReference type="ARBA" id="ARBA00023186"/>
    </source>
</evidence>
<reference evidence="17 18" key="1">
    <citation type="submission" date="2019-09" db="EMBL/GenBank/DDBJ databases">
        <title>Parvibaculum sedimenti sp. nov., isolated from sediment.</title>
        <authorList>
            <person name="Wang Y."/>
        </authorList>
    </citation>
    <scope>NUCLEOTIDE SEQUENCE [LARGE SCALE GENOMIC DNA]</scope>
    <source>
        <strain evidence="17 18">HXT-9</strain>
    </source>
</reference>
<organism evidence="17 18">
    <name type="scientific">Parvibaculum sedimenti</name>
    <dbReference type="NCBI Taxonomy" id="2608632"/>
    <lineage>
        <taxon>Bacteria</taxon>
        <taxon>Pseudomonadati</taxon>
        <taxon>Pseudomonadota</taxon>
        <taxon>Alphaproteobacteria</taxon>
        <taxon>Hyphomicrobiales</taxon>
        <taxon>Parvibaculaceae</taxon>
        <taxon>Parvibaculum</taxon>
    </lineage>
</organism>
<dbReference type="EMBL" id="WESC01000011">
    <property type="protein sequence ID" value="KAB7739327.1"/>
    <property type="molecule type" value="Genomic_DNA"/>
</dbReference>
<evidence type="ECO:0000313" key="17">
    <source>
        <dbReference type="EMBL" id="KAB7739327.1"/>
    </source>
</evidence>
<comment type="caution">
    <text evidence="17">The sequence shown here is derived from an EMBL/GenBank/DDBJ whole genome shotgun (WGS) entry which is preliminary data.</text>
</comment>
<keyword evidence="5 15" id="KW-0812">Transmembrane</keyword>
<keyword evidence="6 15" id="KW-1133">Transmembrane helix</keyword>
<evidence type="ECO:0000256" key="7">
    <source>
        <dbReference type="ARBA" id="ARBA00023136"/>
    </source>
</evidence>
<keyword evidence="7 15" id="KW-0472">Membrane</keyword>
<dbReference type="SUPFAM" id="SSF109998">
    <property type="entry name" value="Triger factor/SurA peptide-binding domain-like"/>
    <property type="match status" value="1"/>
</dbReference>
<evidence type="ECO:0000259" key="16">
    <source>
        <dbReference type="PROSITE" id="PS50198"/>
    </source>
</evidence>
<dbReference type="Proteomes" id="UP000468901">
    <property type="component" value="Unassembled WGS sequence"/>
</dbReference>
<dbReference type="InterPro" id="IPR027304">
    <property type="entry name" value="Trigger_fact/SurA_dom_sf"/>
</dbReference>
<evidence type="ECO:0000256" key="6">
    <source>
        <dbReference type="ARBA" id="ARBA00022989"/>
    </source>
</evidence>
<comment type="subcellular location">
    <subcellularLocation>
        <location evidence="1">Cell inner membrane</location>
        <topology evidence="1">Single-pass type II membrane protein</topology>
        <orientation evidence="1">Periplasmic side</orientation>
    </subcellularLocation>
</comment>
<dbReference type="Pfam" id="PF13145">
    <property type="entry name" value="Rotamase_2"/>
    <property type="match status" value="1"/>
</dbReference>
<evidence type="ECO:0000256" key="2">
    <source>
        <dbReference type="ARBA" id="ARBA00018370"/>
    </source>
</evidence>
<keyword evidence="4" id="KW-0997">Cell inner membrane</keyword>
<dbReference type="GO" id="GO:0003755">
    <property type="term" value="F:peptidyl-prolyl cis-trans isomerase activity"/>
    <property type="evidence" value="ECO:0007669"/>
    <property type="project" value="UniProtKB-KW"/>
</dbReference>
<evidence type="ECO:0000256" key="10">
    <source>
        <dbReference type="ARBA" id="ARBA00031484"/>
    </source>
</evidence>
<dbReference type="AlphaFoldDB" id="A0A6N6VGD6"/>
<evidence type="ECO:0000256" key="15">
    <source>
        <dbReference type="SAM" id="Phobius"/>
    </source>
</evidence>
<evidence type="ECO:0000256" key="3">
    <source>
        <dbReference type="ARBA" id="ARBA00022475"/>
    </source>
</evidence>
<dbReference type="PROSITE" id="PS50198">
    <property type="entry name" value="PPIC_PPIASE_2"/>
    <property type="match status" value="1"/>
</dbReference>
<evidence type="ECO:0000256" key="12">
    <source>
        <dbReference type="ARBA" id="ARBA00040743"/>
    </source>
</evidence>
<evidence type="ECO:0000313" key="18">
    <source>
        <dbReference type="Proteomes" id="UP000468901"/>
    </source>
</evidence>
<evidence type="ECO:0000256" key="13">
    <source>
        <dbReference type="ARBA" id="ARBA00042775"/>
    </source>
</evidence>
<dbReference type="Gene3D" id="3.10.50.40">
    <property type="match status" value="1"/>
</dbReference>
<dbReference type="PANTHER" id="PTHR47529">
    <property type="entry name" value="PEPTIDYL-PROLYL CIS-TRANS ISOMERASE D"/>
    <property type="match status" value="1"/>
</dbReference>
<dbReference type="InterPro" id="IPR046357">
    <property type="entry name" value="PPIase_dom_sf"/>
</dbReference>
<evidence type="ECO:0000256" key="14">
    <source>
        <dbReference type="PROSITE-ProRule" id="PRU00278"/>
    </source>
</evidence>
<proteinExistence type="inferred from homology"/>
<name>A0A6N6VGD6_9HYPH</name>
<evidence type="ECO:0000256" key="1">
    <source>
        <dbReference type="ARBA" id="ARBA00004382"/>
    </source>
</evidence>
<accession>A0A6N6VGD6</accession>
<evidence type="ECO:0000256" key="11">
    <source>
        <dbReference type="ARBA" id="ARBA00038408"/>
    </source>
</evidence>
<evidence type="ECO:0000256" key="4">
    <source>
        <dbReference type="ARBA" id="ARBA00022519"/>
    </source>
</evidence>
<evidence type="ECO:0000256" key="5">
    <source>
        <dbReference type="ARBA" id="ARBA00022692"/>
    </source>
</evidence>
<keyword evidence="8" id="KW-0143">Chaperone</keyword>
<dbReference type="SUPFAM" id="SSF54534">
    <property type="entry name" value="FKBP-like"/>
    <property type="match status" value="1"/>
</dbReference>
<evidence type="ECO:0000256" key="9">
    <source>
        <dbReference type="ARBA" id="ARBA00030642"/>
    </source>
</evidence>
<feature type="domain" description="PpiC" evidence="16">
    <location>
        <begin position="311"/>
        <end position="353"/>
    </location>
</feature>
<gene>
    <name evidence="17" type="ORF">F2P47_12920</name>
</gene>
<dbReference type="PANTHER" id="PTHR47529:SF1">
    <property type="entry name" value="PERIPLASMIC CHAPERONE PPID"/>
    <property type="match status" value="1"/>
</dbReference>
<protein>
    <recommendedName>
        <fullName evidence="2">Parvulin-like PPIase</fullName>
    </recommendedName>
    <alternativeName>
        <fullName evidence="9">Peptidyl-prolyl cis-trans isomerase plp</fullName>
    </alternativeName>
    <alternativeName>
        <fullName evidence="12">Periplasmic chaperone PpiD</fullName>
    </alternativeName>
    <alternativeName>
        <fullName evidence="13">Periplasmic folding chaperone</fullName>
    </alternativeName>
    <alternativeName>
        <fullName evidence="10">Rotamase plp</fullName>
    </alternativeName>
</protein>
<keyword evidence="3" id="KW-1003">Cell membrane</keyword>
<keyword evidence="14" id="KW-0697">Rotamase</keyword>
<dbReference type="RefSeq" id="WP_152216783.1">
    <property type="nucleotide sequence ID" value="NZ_JBAQYD010000244.1"/>
</dbReference>
<keyword evidence="14" id="KW-0413">Isomerase</keyword>